<dbReference type="OrthoDB" id="3521766at2"/>
<dbReference type="InterPro" id="IPR021109">
    <property type="entry name" value="Peptidase_aspartic_dom_sf"/>
</dbReference>
<evidence type="ECO:0000313" key="3">
    <source>
        <dbReference type="Proteomes" id="UP000294830"/>
    </source>
</evidence>
<dbReference type="AlphaFoldDB" id="A0A4R2ESR6"/>
<gene>
    <name evidence="2" type="ORF">CLV25_10234</name>
</gene>
<dbReference type="Proteomes" id="UP000294830">
    <property type="component" value="Unassembled WGS sequence"/>
</dbReference>
<organism evidence="2 3">
    <name type="scientific">Acetobacteroides hydrogenigenes</name>
    <dbReference type="NCBI Taxonomy" id="979970"/>
    <lineage>
        <taxon>Bacteria</taxon>
        <taxon>Pseudomonadati</taxon>
        <taxon>Bacteroidota</taxon>
        <taxon>Bacteroidia</taxon>
        <taxon>Bacteroidales</taxon>
        <taxon>Rikenellaceae</taxon>
        <taxon>Acetobacteroides</taxon>
    </lineage>
</organism>
<protein>
    <submittedName>
        <fullName evidence="2">PDZ domain-containing protein</fullName>
    </submittedName>
</protein>
<evidence type="ECO:0000259" key="1">
    <source>
        <dbReference type="PROSITE" id="PS50106"/>
    </source>
</evidence>
<evidence type="ECO:0000313" key="2">
    <source>
        <dbReference type="EMBL" id="TCN72073.1"/>
    </source>
</evidence>
<dbReference type="Gene3D" id="2.40.70.10">
    <property type="entry name" value="Acid Proteases"/>
    <property type="match status" value="2"/>
</dbReference>
<dbReference type="InterPro" id="IPR001478">
    <property type="entry name" value="PDZ"/>
</dbReference>
<dbReference type="RefSeq" id="WP_131838144.1">
    <property type="nucleotide sequence ID" value="NZ_SLWB01000002.1"/>
</dbReference>
<comment type="caution">
    <text evidence="2">The sequence shown here is derived from an EMBL/GenBank/DDBJ whole genome shotgun (WGS) entry which is preliminary data.</text>
</comment>
<proteinExistence type="predicted"/>
<name>A0A4R2ESR6_9BACT</name>
<keyword evidence="3" id="KW-1185">Reference proteome</keyword>
<dbReference type="EMBL" id="SLWB01000002">
    <property type="protein sequence ID" value="TCN72073.1"/>
    <property type="molecule type" value="Genomic_DNA"/>
</dbReference>
<dbReference type="InterPro" id="IPR041489">
    <property type="entry name" value="PDZ_6"/>
</dbReference>
<reference evidence="2 3" key="1">
    <citation type="submission" date="2019-03" db="EMBL/GenBank/DDBJ databases">
        <title>Genomic Encyclopedia of Archaeal and Bacterial Type Strains, Phase II (KMG-II): from individual species to whole genera.</title>
        <authorList>
            <person name="Goeker M."/>
        </authorList>
    </citation>
    <scope>NUCLEOTIDE SEQUENCE [LARGE SCALE GENOMIC DNA]</scope>
    <source>
        <strain evidence="2 3">RL-C</strain>
    </source>
</reference>
<dbReference type="PROSITE" id="PS50106">
    <property type="entry name" value="PDZ"/>
    <property type="match status" value="1"/>
</dbReference>
<dbReference type="Gene3D" id="2.30.42.10">
    <property type="match status" value="1"/>
</dbReference>
<dbReference type="InterPro" id="IPR036034">
    <property type="entry name" value="PDZ_sf"/>
</dbReference>
<accession>A0A4R2ESR6</accession>
<dbReference type="SMART" id="SM00228">
    <property type="entry name" value="PDZ"/>
    <property type="match status" value="1"/>
</dbReference>
<dbReference type="Pfam" id="PF17820">
    <property type="entry name" value="PDZ_6"/>
    <property type="match status" value="1"/>
</dbReference>
<sequence>MKRFVEYFLGVIVVLLVVASPLYAEAAPKPNPFYNHFRFVDSTKKYTKVKFKFINNHIIIPFSVNGSDSLMFILDTGLSGVMVTALQDNRVLTLNYARKIMLQGLGKGKSIEALASTQNTFRMPDIIGENVDILVAMDDIFDFSIRTGMLINGIIGGVFFKNFIVEIDYPNGVLKIWNPKFYKRSKMRRYKQYDLDIPDDKCFVKLNVSTNGKSSPMKFLVDSGLSNPIWIDTRSETVLVPAANSIYSYLGYGLNGDIYGRVSRIPKVRIGDFSFKSIIAAFPDTAYIGSAENLNYRNGSIGSEILRRFNVVLNYPDKKIGLRPNTNFKNVFFMDMSGIEVGSISPGYPGYKVITVRENSPADKAGLRVGDQIISINEKFCLTMKMNDLMGILNGKKGDVIRMEVLREGNPIKVQFILKDVL</sequence>
<dbReference type="SUPFAM" id="SSF50156">
    <property type="entry name" value="PDZ domain-like"/>
    <property type="match status" value="1"/>
</dbReference>
<feature type="domain" description="PDZ" evidence="1">
    <location>
        <begin position="338"/>
        <end position="377"/>
    </location>
</feature>